<keyword evidence="4 7" id="KW-1133">Transmembrane helix</keyword>
<evidence type="ECO:0000256" key="6">
    <source>
        <dbReference type="SAM" id="MobiDB-lite"/>
    </source>
</evidence>
<evidence type="ECO:0000313" key="8">
    <source>
        <dbReference type="EMBL" id="EMR81308.1"/>
    </source>
</evidence>
<evidence type="ECO:0000256" key="4">
    <source>
        <dbReference type="ARBA" id="ARBA00022989"/>
    </source>
</evidence>
<evidence type="ECO:0000313" key="9">
    <source>
        <dbReference type="Proteomes" id="UP000012045"/>
    </source>
</evidence>
<dbReference type="PANTHER" id="PTHR45649">
    <property type="entry name" value="AMINO-ACID PERMEASE BAT1"/>
    <property type="match status" value="1"/>
</dbReference>
<feature type="transmembrane region" description="Helical" evidence="7">
    <location>
        <begin position="308"/>
        <end position="331"/>
    </location>
</feature>
<dbReference type="STRING" id="1290391.M7U3V4"/>
<feature type="transmembrane region" description="Helical" evidence="7">
    <location>
        <begin position="511"/>
        <end position="529"/>
    </location>
</feature>
<gene>
    <name evidence="8" type="ORF">BcDW1_10136</name>
</gene>
<dbReference type="HOGENOM" id="CLU_004495_0_3_1"/>
<keyword evidence="2" id="KW-0813">Transport</keyword>
<dbReference type="EMBL" id="KB708083">
    <property type="protein sequence ID" value="EMR81308.1"/>
    <property type="molecule type" value="Genomic_DNA"/>
</dbReference>
<proteinExistence type="predicted"/>
<dbReference type="GO" id="GO:0016020">
    <property type="term" value="C:membrane"/>
    <property type="evidence" value="ECO:0007669"/>
    <property type="project" value="UniProtKB-SubCell"/>
</dbReference>
<sequence>MVFKSKHTLDENNHHVTSIFRKTGDHAVIDHKADTDEEILGSLGYKQEFKRELSIWSSFGVSFSCLGLLPSIASTLGYNLGYSGPAGSVWGWLVAGILIQFVAFAMAELCSSMPTAGGLYYASAVLAPEGYGPLCSWVCFISSIFESELTFGEITGWSNFAGEVTAPCAINYALAAMMLTAAQIVHPDYVVQTWHVYLLLLALLVLQGLLAMNSTKFVGALNTVGTVTNLIVLLIFVIWFPAGSISEPKTNPSSVVWTSEGVVNGTEWPTGFAFLMGFLSVIWTLAGYDAPFHLSEECSNANIAGPRAIVMTAQLGLWLGWAIILVIAYTVKDIQDVVSGEYGQPMGSLCLQVLGPKAGLAMFSLNMVAQFFVGQGVTVVSSRVVYAYSRDGALPGSHWLKQVNPRTKTPVYAVWFVLTLGALLGLLMFASPVAIGAVFSMGAIAQYIAFVFPIALKVFSAKGRFRPGPWNLGRFSTPIGVVAVGWVSLIIPILCFPSVTGADLNDLNMNYTCLIYGGTMTLAMCWYAISARKWFKGPKINVEHLIHGDGSGDGSRIGGTGNTVVEKEGQTVGEDGSGETGEMRS</sequence>
<feature type="transmembrane region" description="Helical" evidence="7">
    <location>
        <begin position="194"/>
        <end position="212"/>
    </location>
</feature>
<dbReference type="Pfam" id="PF13520">
    <property type="entry name" value="AA_permease_2"/>
    <property type="match status" value="1"/>
</dbReference>
<feature type="transmembrane region" description="Helical" evidence="7">
    <location>
        <begin position="477"/>
        <end position="499"/>
    </location>
</feature>
<keyword evidence="5 7" id="KW-0472">Membrane</keyword>
<feature type="transmembrane region" description="Helical" evidence="7">
    <location>
        <begin position="435"/>
        <end position="456"/>
    </location>
</feature>
<dbReference type="AlphaFoldDB" id="M7U3V4"/>
<feature type="region of interest" description="Disordered" evidence="6">
    <location>
        <begin position="553"/>
        <end position="585"/>
    </location>
</feature>
<dbReference type="InterPro" id="IPR002293">
    <property type="entry name" value="AA/rel_permease1"/>
</dbReference>
<feature type="transmembrane region" description="Helical" evidence="7">
    <location>
        <begin position="53"/>
        <end position="77"/>
    </location>
</feature>
<dbReference type="Proteomes" id="UP000012045">
    <property type="component" value="Unassembled WGS sequence"/>
</dbReference>
<feature type="transmembrane region" description="Helical" evidence="7">
    <location>
        <begin position="219"/>
        <end position="242"/>
    </location>
</feature>
<feature type="transmembrane region" description="Helical" evidence="7">
    <location>
        <begin position="89"/>
        <end position="107"/>
    </location>
</feature>
<evidence type="ECO:0000256" key="1">
    <source>
        <dbReference type="ARBA" id="ARBA00004141"/>
    </source>
</evidence>
<evidence type="ECO:0000256" key="3">
    <source>
        <dbReference type="ARBA" id="ARBA00022692"/>
    </source>
</evidence>
<evidence type="ECO:0000256" key="5">
    <source>
        <dbReference type="ARBA" id="ARBA00023136"/>
    </source>
</evidence>
<dbReference type="PIRSF" id="PIRSF006060">
    <property type="entry name" value="AA_transporter"/>
    <property type="match status" value="1"/>
</dbReference>
<feature type="transmembrane region" description="Helical" evidence="7">
    <location>
        <begin position="367"/>
        <end position="388"/>
    </location>
</feature>
<comment type="subcellular location">
    <subcellularLocation>
        <location evidence="1">Membrane</location>
        <topology evidence="1">Multi-pass membrane protein</topology>
    </subcellularLocation>
</comment>
<accession>M7U3V4</accession>
<dbReference type="PANTHER" id="PTHR45649:SF29">
    <property type="entry name" value="AMINO ACID TRANSPORTER (EUROFUNG)"/>
    <property type="match status" value="1"/>
</dbReference>
<evidence type="ECO:0000256" key="2">
    <source>
        <dbReference type="ARBA" id="ARBA00022448"/>
    </source>
</evidence>
<organism evidence="8 9">
    <name type="scientific">Botryotinia fuckeliana (strain BcDW1)</name>
    <name type="common">Noble rot fungus</name>
    <name type="synonym">Botrytis cinerea</name>
    <dbReference type="NCBI Taxonomy" id="1290391"/>
    <lineage>
        <taxon>Eukaryota</taxon>
        <taxon>Fungi</taxon>
        <taxon>Dikarya</taxon>
        <taxon>Ascomycota</taxon>
        <taxon>Pezizomycotina</taxon>
        <taxon>Leotiomycetes</taxon>
        <taxon>Helotiales</taxon>
        <taxon>Sclerotiniaceae</taxon>
        <taxon>Botrytis</taxon>
    </lineage>
</organism>
<reference evidence="9" key="1">
    <citation type="journal article" date="2013" name="Genome Announc.">
        <title>Draft genome sequence of Botrytis cinerea BcDW1, inoculum for noble rot of grape berries.</title>
        <authorList>
            <person name="Blanco-Ulate B."/>
            <person name="Allen G."/>
            <person name="Powell A.L."/>
            <person name="Cantu D."/>
        </authorList>
    </citation>
    <scope>NUCLEOTIDE SEQUENCE [LARGE SCALE GENOMIC DNA]</scope>
    <source>
        <strain evidence="9">BcDW1</strain>
    </source>
</reference>
<protein>
    <submittedName>
        <fullName evidence="8">Putative amino acid permease protein</fullName>
    </submittedName>
</protein>
<dbReference type="OrthoDB" id="4476201at2759"/>
<keyword evidence="3 7" id="KW-0812">Transmembrane</keyword>
<name>M7U3V4_BOTF1</name>
<feature type="transmembrane region" description="Helical" evidence="7">
    <location>
        <begin position="409"/>
        <end position="429"/>
    </location>
</feature>
<dbReference type="GO" id="GO:0022857">
    <property type="term" value="F:transmembrane transporter activity"/>
    <property type="evidence" value="ECO:0007669"/>
    <property type="project" value="InterPro"/>
</dbReference>
<evidence type="ECO:0000256" key="7">
    <source>
        <dbReference type="SAM" id="Phobius"/>
    </source>
</evidence>
<feature type="transmembrane region" description="Helical" evidence="7">
    <location>
        <begin position="119"/>
        <end position="145"/>
    </location>
</feature>
<feature type="transmembrane region" description="Helical" evidence="7">
    <location>
        <begin position="268"/>
        <end position="288"/>
    </location>
</feature>
<dbReference type="Gene3D" id="1.20.1740.10">
    <property type="entry name" value="Amino acid/polyamine transporter I"/>
    <property type="match status" value="1"/>
</dbReference>